<dbReference type="Gene3D" id="2.130.10.10">
    <property type="entry name" value="YVTN repeat-like/Quinoprotein amine dehydrogenase"/>
    <property type="match status" value="2"/>
</dbReference>
<organism evidence="1">
    <name type="scientific">uncultured marine virus</name>
    <dbReference type="NCBI Taxonomy" id="186617"/>
    <lineage>
        <taxon>Viruses</taxon>
        <taxon>environmental samples</taxon>
    </lineage>
</organism>
<dbReference type="InterPro" id="IPR015943">
    <property type="entry name" value="WD40/YVTN_repeat-like_dom_sf"/>
</dbReference>
<reference evidence="1" key="1">
    <citation type="journal article" date="2015" name="Front. Microbiol.">
        <title>Combining genomic sequencing methods to explore viral diversity and reveal potential virus-host interactions.</title>
        <authorList>
            <person name="Chow C.E."/>
            <person name="Winget D.M."/>
            <person name="White R.A.III."/>
            <person name="Hallam S.J."/>
            <person name="Suttle C.A."/>
        </authorList>
    </citation>
    <scope>NUCLEOTIDE SEQUENCE</scope>
    <source>
        <strain evidence="1">Oxic1_8</strain>
    </source>
</reference>
<accession>A0A0F7LB88</accession>
<proteinExistence type="predicted"/>
<evidence type="ECO:0000313" key="1">
    <source>
        <dbReference type="EMBL" id="AKH48451.1"/>
    </source>
</evidence>
<dbReference type="InterPro" id="IPR019405">
    <property type="entry name" value="Lactonase_7-beta_prop"/>
</dbReference>
<dbReference type="EMBL" id="KR029603">
    <property type="protein sequence ID" value="AKH48451.1"/>
    <property type="molecule type" value="Genomic_DNA"/>
</dbReference>
<dbReference type="PANTHER" id="PTHR47197">
    <property type="entry name" value="PROTEIN NIRF"/>
    <property type="match status" value="1"/>
</dbReference>
<dbReference type="SUPFAM" id="SSF75011">
    <property type="entry name" value="3-carboxy-cis,cis-mucoante lactonizing enzyme"/>
    <property type="match status" value="1"/>
</dbReference>
<dbReference type="Pfam" id="PF10282">
    <property type="entry name" value="Lactonase"/>
    <property type="match status" value="1"/>
</dbReference>
<name>A0A0F7LB88_9VIRU</name>
<sequence length="564" mass="57776">MKMSGILSVPTAPALARLRDVNDAAKADQFVLAWDSATSKHIYIAAAGGGGGDALTTGDVFTGVHDFGGADSLEIPNGAAPTVDAAGEIAIDTTVADYTGLIKYHDGVEELTVLAVPTTNLSTTDGEVVAYNAANNELEFIDVVGPYLESTLGGAASGDVLYNDGTNWTNLAKGSDDEVLTLAAGLPSWGAAAGGSPGAVLLARCVSTGNLTNSEGTYANKSMAVSGQESAPAALAFSSDGTKCYVVGQSSDTVYQYTLSTAWDILTGSYASKSMDVSGETGIPTGLQFSSDGTKCYVMDATNDTARQYTLSTAWDISTGSYATKSMDVSGQESGPAGLRISSDGTKCYVVGGANDTVYQYTLSTAWDISTGSYASKSMDVSGKLAFPSDLAFNAAGTECYVVGSTNDSVYRYTLSTPWDISTGSYSSKSMSVNAQDYSPTGVAISADGTKCYVAGSATEKVYQYTLGTAADPSPIDGITLADGDRVLLSGQTDPLDNGVYDAVTATNPASWTRISDLATASDASGRTVAVAVGTTNSTSLWVCESPAGSAVVGTNDLTFTKYS</sequence>
<dbReference type="PANTHER" id="PTHR47197:SF3">
    <property type="entry name" value="DIHYDRO-HEME D1 DEHYDROGENASE"/>
    <property type="match status" value="1"/>
</dbReference>
<reference evidence="1" key="2">
    <citation type="submission" date="2015-03" db="EMBL/GenBank/DDBJ databases">
        <authorList>
            <person name="Chow C.-E.T."/>
            <person name="Winget D.M."/>
            <person name="White R.A.III."/>
            <person name="Hallam S.J."/>
            <person name="Suttle C.A."/>
        </authorList>
    </citation>
    <scope>NUCLEOTIDE SEQUENCE</scope>
    <source>
        <strain evidence="1">Oxic1_8</strain>
    </source>
</reference>
<protein>
    <submittedName>
        <fullName evidence="1">Uncharacterized protein</fullName>
    </submittedName>
</protein>
<dbReference type="InterPro" id="IPR051200">
    <property type="entry name" value="Host-pathogen_enzymatic-act"/>
</dbReference>